<dbReference type="AlphaFoldDB" id="A0AB34G2A9"/>
<proteinExistence type="inferred from homology"/>
<feature type="compositionally biased region" description="Polar residues" evidence="11">
    <location>
        <begin position="385"/>
        <end position="408"/>
    </location>
</feature>
<evidence type="ECO:0000256" key="5">
    <source>
        <dbReference type="ARBA" id="ARBA00022853"/>
    </source>
</evidence>
<dbReference type="Pfam" id="PF09340">
    <property type="entry name" value="NuA4"/>
    <property type="match status" value="1"/>
</dbReference>
<evidence type="ECO:0000256" key="1">
    <source>
        <dbReference type="ARBA" id="ARBA00004123"/>
    </source>
</evidence>
<keyword evidence="6" id="KW-0805">Transcription regulation</keyword>
<dbReference type="SMART" id="SM00311">
    <property type="entry name" value="PWI"/>
    <property type="match status" value="1"/>
</dbReference>
<feature type="region of interest" description="Disordered" evidence="11">
    <location>
        <begin position="259"/>
        <end position="307"/>
    </location>
</feature>
<evidence type="ECO:0000256" key="11">
    <source>
        <dbReference type="SAM" id="MobiDB-lite"/>
    </source>
</evidence>
<feature type="region of interest" description="Disordered" evidence="11">
    <location>
        <begin position="370"/>
        <end position="471"/>
    </location>
</feature>
<dbReference type="GO" id="GO:0003723">
    <property type="term" value="F:RNA binding"/>
    <property type="evidence" value="ECO:0007669"/>
    <property type="project" value="TreeGrafter"/>
</dbReference>
<name>A0AB34G2A9_9HYPO</name>
<comment type="similarity">
    <text evidence="2">Belongs to the EAF6 family.</text>
</comment>
<dbReference type="InterPro" id="IPR002483">
    <property type="entry name" value="PWI_dom"/>
</dbReference>
<reference evidence="13" key="1">
    <citation type="submission" date="2023-01" db="EMBL/GenBank/DDBJ databases">
        <title>The growth and conidiation of Purpureocillium lavendulum are regulated by nitrogen source and histone H3K14 acetylation.</title>
        <authorList>
            <person name="Tang P."/>
            <person name="Han J."/>
            <person name="Zhang C."/>
            <person name="Tang P."/>
            <person name="Qi F."/>
            <person name="Zhang K."/>
            <person name="Liang L."/>
        </authorList>
    </citation>
    <scope>NUCLEOTIDE SEQUENCE</scope>
    <source>
        <strain evidence="13">YMF1.00683</strain>
    </source>
</reference>
<comment type="subcellular location">
    <subcellularLocation>
        <location evidence="1">Nucleus</location>
    </subcellularLocation>
</comment>
<keyword evidence="14" id="KW-1185">Reference proteome</keyword>
<keyword evidence="7 10" id="KW-0175">Coiled coil</keyword>
<gene>
    <name evidence="13" type="primary">SRRM1</name>
    <name evidence="13" type="ORF">O9K51_00576</name>
</gene>
<dbReference type="Proteomes" id="UP001163105">
    <property type="component" value="Unassembled WGS sequence"/>
</dbReference>
<evidence type="ECO:0000259" key="12">
    <source>
        <dbReference type="PROSITE" id="PS51025"/>
    </source>
</evidence>
<dbReference type="GO" id="GO:0000123">
    <property type="term" value="C:histone acetyltransferase complex"/>
    <property type="evidence" value="ECO:0007669"/>
    <property type="project" value="InterPro"/>
</dbReference>
<evidence type="ECO:0000256" key="10">
    <source>
        <dbReference type="SAM" id="Coils"/>
    </source>
</evidence>
<keyword evidence="4" id="KW-0507">mRNA processing</keyword>
<protein>
    <recommendedName>
        <fullName evidence="3">Chromatin modification-related protein EAF6</fullName>
    </recommendedName>
</protein>
<evidence type="ECO:0000256" key="3">
    <source>
        <dbReference type="ARBA" id="ARBA00018504"/>
    </source>
</evidence>
<evidence type="ECO:0000256" key="9">
    <source>
        <dbReference type="ARBA" id="ARBA00023242"/>
    </source>
</evidence>
<keyword evidence="8" id="KW-0804">Transcription</keyword>
<dbReference type="GO" id="GO:0016874">
    <property type="term" value="F:ligase activity"/>
    <property type="evidence" value="ECO:0007669"/>
    <property type="project" value="UniProtKB-KW"/>
</dbReference>
<evidence type="ECO:0000256" key="4">
    <source>
        <dbReference type="ARBA" id="ARBA00022664"/>
    </source>
</evidence>
<keyword evidence="5" id="KW-0156">Chromatin regulator</keyword>
<feature type="domain" description="PWI" evidence="12">
    <location>
        <begin position="12"/>
        <end position="111"/>
    </location>
</feature>
<accession>A0AB34G2A9</accession>
<dbReference type="EMBL" id="JAQHRD010000001">
    <property type="protein sequence ID" value="KAJ6445813.1"/>
    <property type="molecule type" value="Genomic_DNA"/>
</dbReference>
<keyword evidence="9" id="KW-0539">Nucleus</keyword>
<feature type="compositionally biased region" description="Basic residues" evidence="11">
    <location>
        <begin position="460"/>
        <end position="471"/>
    </location>
</feature>
<evidence type="ECO:0000313" key="14">
    <source>
        <dbReference type="Proteomes" id="UP001163105"/>
    </source>
</evidence>
<evidence type="ECO:0000313" key="13">
    <source>
        <dbReference type="EMBL" id="KAJ6445813.1"/>
    </source>
</evidence>
<dbReference type="GO" id="GO:0048024">
    <property type="term" value="P:regulation of mRNA splicing, via spliceosome"/>
    <property type="evidence" value="ECO:0007669"/>
    <property type="project" value="TreeGrafter"/>
</dbReference>
<dbReference type="GO" id="GO:0006325">
    <property type="term" value="P:chromatin organization"/>
    <property type="evidence" value="ECO:0007669"/>
    <property type="project" value="UniProtKB-KW"/>
</dbReference>
<sequence length="471" mass="50695">MASKVDARLLKSTKFPPEFSEKVDMKKVNEQVMKKWIEKRISEILKGEDDVLSDLCFNLLKARQFPDIKSIQIQLTGFLDKDTAPFCKELWNMLLSAQSSSQGVPKELLEAKKLELMQKTTRDEAEATMSAIPETVDPAAIAGKLPRDAATVPFRAVAEADSAVVVSDRHLPDHVAVAHETPGSGMTAVERVAESEAIALIQMMDTPHVVRADMMEGLGAEIAGPQEGDADTAGGVTVLQNLHPQVRVLSHSKLGFDINRDSARSTTPRAPACRPDTPTSGSGDLRTPPRGTALMADNKGGAGGNAPATTAEYKKAQARVRELVERRRAQERKLAAVEDSIASKEAAYLDSTPAGNIITGFDNYMKGQSGAAAQRRKAGPMEQNRVFSRSSISYRPNNGDSTPGSTPASHAPTPVSASFRDSGSAHPTPSSGTGKNSKSKKKEKEKEKETEESEGDSQMGKKRTNFGASRK</sequence>
<dbReference type="InterPro" id="IPR015418">
    <property type="entry name" value="Eaf6"/>
</dbReference>
<dbReference type="Gene3D" id="1.20.1390.10">
    <property type="entry name" value="PWI domain"/>
    <property type="match status" value="1"/>
</dbReference>
<dbReference type="SUPFAM" id="SSF101233">
    <property type="entry name" value="PWI domain"/>
    <property type="match status" value="1"/>
</dbReference>
<evidence type="ECO:0000256" key="2">
    <source>
        <dbReference type="ARBA" id="ARBA00010916"/>
    </source>
</evidence>
<dbReference type="PANTHER" id="PTHR23148">
    <property type="entry name" value="SERINE/ARGININE REGULATED NUCLEAR MATRIX PROTEIN"/>
    <property type="match status" value="1"/>
</dbReference>
<comment type="caution">
    <text evidence="13">The sequence shown here is derived from an EMBL/GenBank/DDBJ whole genome shotgun (WGS) entry which is preliminary data.</text>
</comment>
<evidence type="ECO:0000256" key="8">
    <source>
        <dbReference type="ARBA" id="ARBA00023163"/>
    </source>
</evidence>
<dbReference type="GO" id="GO:0005681">
    <property type="term" value="C:spliceosomal complex"/>
    <property type="evidence" value="ECO:0007669"/>
    <property type="project" value="TreeGrafter"/>
</dbReference>
<organism evidence="13 14">
    <name type="scientific">Purpureocillium lavendulum</name>
    <dbReference type="NCBI Taxonomy" id="1247861"/>
    <lineage>
        <taxon>Eukaryota</taxon>
        <taxon>Fungi</taxon>
        <taxon>Dikarya</taxon>
        <taxon>Ascomycota</taxon>
        <taxon>Pezizomycotina</taxon>
        <taxon>Sordariomycetes</taxon>
        <taxon>Hypocreomycetidae</taxon>
        <taxon>Hypocreales</taxon>
        <taxon>Ophiocordycipitaceae</taxon>
        <taxon>Purpureocillium</taxon>
    </lineage>
</organism>
<dbReference type="InterPro" id="IPR052225">
    <property type="entry name" value="Ser/Arg_repetitive_matrix"/>
</dbReference>
<dbReference type="GO" id="GO:0006397">
    <property type="term" value="P:mRNA processing"/>
    <property type="evidence" value="ECO:0007669"/>
    <property type="project" value="UniProtKB-KW"/>
</dbReference>
<dbReference type="Pfam" id="PF01480">
    <property type="entry name" value="PWI"/>
    <property type="match status" value="1"/>
</dbReference>
<dbReference type="PROSITE" id="PS51025">
    <property type="entry name" value="PWI"/>
    <property type="match status" value="1"/>
</dbReference>
<evidence type="ECO:0000256" key="7">
    <source>
        <dbReference type="ARBA" id="ARBA00023054"/>
    </source>
</evidence>
<feature type="compositionally biased region" description="Polar residues" evidence="11">
    <location>
        <begin position="415"/>
        <end position="429"/>
    </location>
</feature>
<dbReference type="InterPro" id="IPR036483">
    <property type="entry name" value="PWI_dom_sf"/>
</dbReference>
<keyword evidence="13" id="KW-0436">Ligase</keyword>
<feature type="coiled-coil region" evidence="10">
    <location>
        <begin position="313"/>
        <end position="347"/>
    </location>
</feature>
<dbReference type="PANTHER" id="PTHR23148:SF0">
    <property type="entry name" value="SERINE_ARGININE REPETITIVE MATRIX PROTEIN 1"/>
    <property type="match status" value="1"/>
</dbReference>
<evidence type="ECO:0000256" key="6">
    <source>
        <dbReference type="ARBA" id="ARBA00023015"/>
    </source>
</evidence>